<dbReference type="PANTHER" id="PTHR12482">
    <property type="entry name" value="LIPASE ROG1-RELATED-RELATED"/>
    <property type="match status" value="1"/>
</dbReference>
<name>A0ABU6RED5_9FABA</name>
<organism evidence="2 3">
    <name type="scientific">Stylosanthes scabra</name>
    <dbReference type="NCBI Taxonomy" id="79078"/>
    <lineage>
        <taxon>Eukaryota</taxon>
        <taxon>Viridiplantae</taxon>
        <taxon>Streptophyta</taxon>
        <taxon>Embryophyta</taxon>
        <taxon>Tracheophyta</taxon>
        <taxon>Spermatophyta</taxon>
        <taxon>Magnoliopsida</taxon>
        <taxon>eudicotyledons</taxon>
        <taxon>Gunneridae</taxon>
        <taxon>Pentapetalae</taxon>
        <taxon>rosids</taxon>
        <taxon>fabids</taxon>
        <taxon>Fabales</taxon>
        <taxon>Fabaceae</taxon>
        <taxon>Papilionoideae</taxon>
        <taxon>50 kb inversion clade</taxon>
        <taxon>dalbergioids sensu lato</taxon>
        <taxon>Dalbergieae</taxon>
        <taxon>Pterocarpus clade</taxon>
        <taxon>Stylosanthes</taxon>
    </lineage>
</organism>
<dbReference type="Pfam" id="PF05057">
    <property type="entry name" value="DUF676"/>
    <property type="match status" value="1"/>
</dbReference>
<evidence type="ECO:0000313" key="3">
    <source>
        <dbReference type="Proteomes" id="UP001341840"/>
    </source>
</evidence>
<dbReference type="InterPro" id="IPR044294">
    <property type="entry name" value="Lipase-like"/>
</dbReference>
<keyword evidence="3" id="KW-1185">Reference proteome</keyword>
<dbReference type="EMBL" id="JASCZI010030410">
    <property type="protein sequence ID" value="MED6122335.1"/>
    <property type="molecule type" value="Genomic_DNA"/>
</dbReference>
<dbReference type="PANTHER" id="PTHR12482:SF5">
    <property type="entry name" value="DUF676 DOMAIN-CONTAINING PROTEIN"/>
    <property type="match status" value="1"/>
</dbReference>
<dbReference type="Proteomes" id="UP001341840">
    <property type="component" value="Unassembled WGS sequence"/>
</dbReference>
<comment type="caution">
    <text evidence="2">The sequence shown here is derived from an EMBL/GenBank/DDBJ whole genome shotgun (WGS) entry which is preliminary data.</text>
</comment>
<proteinExistence type="predicted"/>
<protein>
    <recommendedName>
        <fullName evidence="1">DUF676 domain-containing protein</fullName>
    </recommendedName>
</protein>
<evidence type="ECO:0000259" key="1">
    <source>
        <dbReference type="Pfam" id="PF05057"/>
    </source>
</evidence>
<dbReference type="InterPro" id="IPR007751">
    <property type="entry name" value="DUF676_lipase-like"/>
</dbReference>
<gene>
    <name evidence="2" type="ORF">PIB30_038815</name>
</gene>
<sequence length="194" mass="22472">MDKASRYGSLGDIKLSFVGHSIESIMEPFLRYLYTYVSLSGPHLGYLYSLNSLFNSGLWVLKKLRGIQCIHQLTFTDDPDIQNTFIYKLCKIRKVFFEDGYVPYHSTRIESCLAASHDTSKKGIVFQEMLNNCLDQIYANPSERRPFMRCDVNFDTTAYGKNLNSFIGCAAHIEFLESDIFSKFLMWSFPELFR</sequence>
<evidence type="ECO:0000313" key="2">
    <source>
        <dbReference type="EMBL" id="MED6122335.1"/>
    </source>
</evidence>
<reference evidence="2 3" key="1">
    <citation type="journal article" date="2023" name="Plants (Basel)">
        <title>Bridging the Gap: Combining Genomics and Transcriptomics Approaches to Understand Stylosanthes scabra, an Orphan Legume from the Brazilian Caatinga.</title>
        <authorList>
            <person name="Ferreira-Neto J.R.C."/>
            <person name="da Silva M.D."/>
            <person name="Binneck E."/>
            <person name="de Melo N.F."/>
            <person name="da Silva R.H."/>
            <person name="de Melo A.L.T.M."/>
            <person name="Pandolfi V."/>
            <person name="Bustamante F.O."/>
            <person name="Brasileiro-Vidal A.C."/>
            <person name="Benko-Iseppon A.M."/>
        </authorList>
    </citation>
    <scope>NUCLEOTIDE SEQUENCE [LARGE SCALE GENOMIC DNA]</scope>
    <source>
        <tissue evidence="2">Leaves</tissue>
    </source>
</reference>
<feature type="domain" description="DUF676" evidence="1">
    <location>
        <begin position="11"/>
        <end position="98"/>
    </location>
</feature>
<accession>A0ABU6RED5</accession>